<organism evidence="7 9">
    <name type="scientific">Rhizobium phaseoli</name>
    <dbReference type="NCBI Taxonomy" id="396"/>
    <lineage>
        <taxon>Bacteria</taxon>
        <taxon>Pseudomonadati</taxon>
        <taxon>Pseudomonadota</taxon>
        <taxon>Alphaproteobacteria</taxon>
        <taxon>Hyphomicrobiales</taxon>
        <taxon>Rhizobiaceae</taxon>
        <taxon>Rhizobium/Agrobacterium group</taxon>
        <taxon>Rhizobium</taxon>
    </lineage>
</organism>
<keyword evidence="8" id="KW-1185">Reference proteome</keyword>
<keyword evidence="4 5" id="KW-0472">Membrane</keyword>
<proteinExistence type="predicted"/>
<dbReference type="EMBL" id="CP064931">
    <property type="protein sequence ID" value="QPK07887.1"/>
    <property type="molecule type" value="Genomic_DNA"/>
</dbReference>
<evidence type="ECO:0000313" key="8">
    <source>
        <dbReference type="Proteomes" id="UP000078551"/>
    </source>
</evidence>
<protein>
    <submittedName>
        <fullName evidence="6">Isoprenylcysteine carboxyl methyltransferase protein</fullName>
    </submittedName>
</protein>
<feature type="transmembrane region" description="Helical" evidence="5">
    <location>
        <begin position="68"/>
        <end position="86"/>
    </location>
</feature>
<evidence type="ECO:0000313" key="7">
    <source>
        <dbReference type="EMBL" id="QPK07887.1"/>
    </source>
</evidence>
<feature type="transmembrane region" description="Helical" evidence="5">
    <location>
        <begin position="118"/>
        <end position="151"/>
    </location>
</feature>
<dbReference type="InterPro" id="IPR007269">
    <property type="entry name" value="ICMT_MeTrfase"/>
</dbReference>
<dbReference type="Pfam" id="PF04140">
    <property type="entry name" value="ICMT"/>
    <property type="match status" value="1"/>
</dbReference>
<evidence type="ECO:0000313" key="6">
    <source>
        <dbReference type="EMBL" id="ANL83601.1"/>
    </source>
</evidence>
<dbReference type="Gene3D" id="1.20.120.1630">
    <property type="match status" value="1"/>
</dbReference>
<evidence type="ECO:0000313" key="9">
    <source>
        <dbReference type="Proteomes" id="UP000540266"/>
    </source>
</evidence>
<evidence type="ECO:0000256" key="4">
    <source>
        <dbReference type="ARBA" id="ARBA00023136"/>
    </source>
</evidence>
<name>A0A192T6R6_9HYPH</name>
<accession>A0A192T6R6</accession>
<reference evidence="7 9" key="2">
    <citation type="submission" date="2020-11" db="EMBL/GenBank/DDBJ databases">
        <title>Indigenous Rhizobia Nodulating Common beans in Western Kenya.</title>
        <authorList>
            <person name="Wekesa C.S."/>
            <person name="Oelmueller R."/>
            <person name="Furch A.C."/>
        </authorList>
    </citation>
    <scope>NUCLEOTIDE SEQUENCE [LARGE SCALE GENOMIC DNA]</scope>
    <source>
        <strain evidence="9">BS3</strain>
        <strain evidence="7">S3</strain>
    </source>
</reference>
<gene>
    <name evidence="6" type="ORF">AMC81_CH00786</name>
    <name evidence="7" type="ORF">HER27_015655</name>
</gene>
<evidence type="ECO:0000256" key="3">
    <source>
        <dbReference type="ARBA" id="ARBA00022989"/>
    </source>
</evidence>
<keyword evidence="2 5" id="KW-0812">Transmembrane</keyword>
<dbReference type="STRING" id="396.AMC85_CH00788"/>
<evidence type="ECO:0000256" key="1">
    <source>
        <dbReference type="ARBA" id="ARBA00004141"/>
    </source>
</evidence>
<dbReference type="GO" id="GO:0016020">
    <property type="term" value="C:membrane"/>
    <property type="evidence" value="ECO:0007669"/>
    <property type="project" value="UniProtKB-SubCell"/>
</dbReference>
<dbReference type="RefSeq" id="WP_064824852.1">
    <property type="nucleotide sequence ID" value="NZ_CP013532.1"/>
</dbReference>
<dbReference type="GO" id="GO:0004671">
    <property type="term" value="F:protein C-terminal S-isoprenylcysteine carboxyl O-methyltransferase activity"/>
    <property type="evidence" value="ECO:0007669"/>
    <property type="project" value="InterPro"/>
</dbReference>
<dbReference type="Proteomes" id="UP000540266">
    <property type="component" value="Chromosome"/>
</dbReference>
<keyword evidence="6" id="KW-0808">Transferase</keyword>
<sequence>MMWPSIALLTFVTLQRLGELVLARRNTAALLARGAREVAPEHYPAMVALHAGWLIGLWLLAPGRPVDLFWFAVFMGLQALRLWVLATLKDRWTTRIIILPGAPLVTSGPYRFLRHPNYAIVVGEIAVLPLAFGLPLYAIGFSLLNACVLLVRMKAENAALKSVVIVK</sequence>
<reference evidence="6 8" key="1">
    <citation type="submission" date="2015-11" db="EMBL/GenBank/DDBJ databases">
        <title>The limits of bacterial species coexistence and the symbiotic plasmid transference in sympatric Rhizobium populations.</title>
        <authorList>
            <person name="Perez-Carrascal O.M."/>
            <person name="VanInsberghe D."/>
            <person name="Juarez S."/>
            <person name="Polz M.F."/>
            <person name="Vinuesa P."/>
            <person name="Gonzalez V."/>
        </authorList>
    </citation>
    <scope>NUCLEOTIDE SEQUENCE [LARGE SCALE GENOMIC DNA]</scope>
    <source>
        <strain evidence="6 8">N771</strain>
    </source>
</reference>
<comment type="subcellular location">
    <subcellularLocation>
        <location evidence="1">Membrane</location>
        <topology evidence="1">Multi-pass membrane protein</topology>
    </subcellularLocation>
</comment>
<dbReference type="GO" id="GO:0032259">
    <property type="term" value="P:methylation"/>
    <property type="evidence" value="ECO:0007669"/>
    <property type="project" value="UniProtKB-KW"/>
</dbReference>
<dbReference type="Proteomes" id="UP000078551">
    <property type="component" value="Chromosome"/>
</dbReference>
<evidence type="ECO:0000256" key="5">
    <source>
        <dbReference type="SAM" id="Phobius"/>
    </source>
</evidence>
<keyword evidence="3 5" id="KW-1133">Transmembrane helix</keyword>
<dbReference type="GeneID" id="45956149"/>
<dbReference type="AlphaFoldDB" id="A0A192T6R6"/>
<evidence type="ECO:0000256" key="2">
    <source>
        <dbReference type="ARBA" id="ARBA00022692"/>
    </source>
</evidence>
<keyword evidence="6" id="KW-0489">Methyltransferase</keyword>
<dbReference type="EMBL" id="CP013568">
    <property type="protein sequence ID" value="ANL83601.1"/>
    <property type="molecule type" value="Genomic_DNA"/>
</dbReference>